<dbReference type="AlphaFoldDB" id="A0A6S6T1U6"/>
<dbReference type="EMBL" id="CACVAS010000058">
    <property type="protein sequence ID" value="CAA6812612.1"/>
    <property type="molecule type" value="Genomic_DNA"/>
</dbReference>
<keyword evidence="2" id="KW-1003">Cell membrane</keyword>
<keyword evidence="5 8" id="KW-1133">Transmembrane helix</keyword>
<evidence type="ECO:0000256" key="5">
    <source>
        <dbReference type="ARBA" id="ARBA00022989"/>
    </source>
</evidence>
<dbReference type="PANTHER" id="PTHR22926">
    <property type="entry name" value="PHOSPHO-N-ACETYLMURAMOYL-PENTAPEPTIDE-TRANSFERASE"/>
    <property type="match status" value="1"/>
</dbReference>
<organism evidence="9">
    <name type="scientific">uncultured Sulfurovum sp</name>
    <dbReference type="NCBI Taxonomy" id="269237"/>
    <lineage>
        <taxon>Bacteria</taxon>
        <taxon>Pseudomonadati</taxon>
        <taxon>Campylobacterota</taxon>
        <taxon>Epsilonproteobacteria</taxon>
        <taxon>Campylobacterales</taxon>
        <taxon>Sulfurovaceae</taxon>
        <taxon>Sulfurovum</taxon>
        <taxon>environmental samples</taxon>
    </lineage>
</organism>
<reference evidence="9" key="1">
    <citation type="submission" date="2020-01" db="EMBL/GenBank/DDBJ databases">
        <authorList>
            <person name="Meier V. D."/>
            <person name="Meier V D."/>
        </authorList>
    </citation>
    <scope>NUCLEOTIDE SEQUENCE</scope>
    <source>
        <strain evidence="9">HLG_WM_MAG_01</strain>
    </source>
</reference>
<dbReference type="InterPro" id="IPR000715">
    <property type="entry name" value="Glycosyl_transferase_4"/>
</dbReference>
<feature type="binding site" evidence="7">
    <location>
        <position position="199"/>
    </location>
    <ligand>
        <name>Mg(2+)</name>
        <dbReference type="ChEBI" id="CHEBI:18420"/>
    </ligand>
</feature>
<keyword evidence="7" id="KW-0479">Metal-binding</keyword>
<evidence type="ECO:0000313" key="9">
    <source>
        <dbReference type="EMBL" id="CAA6812612.1"/>
    </source>
</evidence>
<evidence type="ECO:0000256" key="6">
    <source>
        <dbReference type="ARBA" id="ARBA00023136"/>
    </source>
</evidence>
<feature type="transmembrane region" description="Helical" evidence="8">
    <location>
        <begin position="42"/>
        <end position="61"/>
    </location>
</feature>
<dbReference type="GO" id="GO:0016780">
    <property type="term" value="F:phosphotransferase activity, for other substituted phosphate groups"/>
    <property type="evidence" value="ECO:0007669"/>
    <property type="project" value="InterPro"/>
</dbReference>
<accession>A0A6S6T1U6</accession>
<feature type="transmembrane region" description="Helical" evidence="8">
    <location>
        <begin position="129"/>
        <end position="148"/>
    </location>
</feature>
<dbReference type="PANTHER" id="PTHR22926:SF3">
    <property type="entry name" value="UNDECAPRENYL-PHOSPHATE ALPHA-N-ACETYLGLUCOSAMINYL 1-PHOSPHATE TRANSFERASE"/>
    <property type="match status" value="1"/>
</dbReference>
<feature type="transmembrane region" description="Helical" evidence="8">
    <location>
        <begin position="97"/>
        <end position="117"/>
    </location>
</feature>
<evidence type="ECO:0000256" key="7">
    <source>
        <dbReference type="PIRSR" id="PIRSR600715-1"/>
    </source>
</evidence>
<dbReference type="GO" id="GO:0009103">
    <property type="term" value="P:lipopolysaccharide biosynthetic process"/>
    <property type="evidence" value="ECO:0007669"/>
    <property type="project" value="TreeGrafter"/>
</dbReference>
<keyword evidence="7" id="KW-0460">Magnesium</keyword>
<comment type="subcellular location">
    <subcellularLocation>
        <location evidence="1">Cell membrane</location>
        <topology evidence="1">Multi-pass membrane protein</topology>
    </subcellularLocation>
</comment>
<proteinExistence type="predicted"/>
<dbReference type="GO" id="GO:0044038">
    <property type="term" value="P:cell wall macromolecule biosynthetic process"/>
    <property type="evidence" value="ECO:0007669"/>
    <property type="project" value="TreeGrafter"/>
</dbReference>
<dbReference type="GO" id="GO:0005886">
    <property type="term" value="C:plasma membrane"/>
    <property type="evidence" value="ECO:0007669"/>
    <property type="project" value="UniProtKB-SubCell"/>
</dbReference>
<gene>
    <name evidence="9" type="ORF">HELGO_WM305</name>
</gene>
<evidence type="ECO:0000256" key="4">
    <source>
        <dbReference type="ARBA" id="ARBA00022692"/>
    </source>
</evidence>
<protein>
    <submittedName>
        <fullName evidence="9">Undecaprenyl-phosphate N-acetylglucosaminyl 1-phosphate transferase (EC)</fullName>
        <ecNumber evidence="9">2.7.8.-</ecNumber>
    </submittedName>
</protein>
<feature type="transmembrane region" description="Helical" evidence="8">
    <location>
        <begin position="68"/>
        <end position="85"/>
    </location>
</feature>
<sequence length="327" mass="37671">MIYIVLFLLSFILTYVIKNYAIKHTLIAEVNERSSHTIPTPHGGGVAIAITWFLGLSYLFYFNEIESSLYYALMCGAIIAILGYVDDIVDLGSRIRFFVQLFVALWGLYLLGGLHYLDFGFFRLENQYIVNLVAIIGIIWSINLYNFIDGIDGYAGSEAVFLGFAGYTLFGGTHFLVLIVTVLGFLLWNWHKAKIFMGDVGSTFLGYTVAIFTIYYSNVEATNMWIWLVLFSLFWFDATVTLFRRYKNGEKLSQAHKKHAYQRLNQQGWKPNKIVKFSIMINILLCGLVYFIPNIYLVFFISMFLMFTILKYIDIQCNLKSFPNDKS</sequence>
<feature type="transmembrane region" description="Helical" evidence="8">
    <location>
        <begin position="224"/>
        <end position="243"/>
    </location>
</feature>
<dbReference type="EC" id="2.7.8.-" evidence="9"/>
<evidence type="ECO:0000256" key="3">
    <source>
        <dbReference type="ARBA" id="ARBA00022679"/>
    </source>
</evidence>
<dbReference type="GO" id="GO:0046872">
    <property type="term" value="F:metal ion binding"/>
    <property type="evidence" value="ECO:0007669"/>
    <property type="project" value="UniProtKB-KW"/>
</dbReference>
<keyword evidence="4 8" id="KW-0812">Transmembrane</keyword>
<dbReference type="CDD" id="cd06854">
    <property type="entry name" value="GT_WbpL_WbcO_like"/>
    <property type="match status" value="1"/>
</dbReference>
<dbReference type="GO" id="GO:0071555">
    <property type="term" value="P:cell wall organization"/>
    <property type="evidence" value="ECO:0007669"/>
    <property type="project" value="TreeGrafter"/>
</dbReference>
<keyword evidence="6 8" id="KW-0472">Membrane</keyword>
<comment type="cofactor">
    <cofactor evidence="7">
        <name>Mg(2+)</name>
        <dbReference type="ChEBI" id="CHEBI:18420"/>
    </cofactor>
</comment>
<name>A0A6S6T1U6_9BACT</name>
<dbReference type="Pfam" id="PF00953">
    <property type="entry name" value="Glycos_transf_4"/>
    <property type="match status" value="1"/>
</dbReference>
<keyword evidence="3 9" id="KW-0808">Transferase</keyword>
<evidence type="ECO:0000256" key="1">
    <source>
        <dbReference type="ARBA" id="ARBA00004651"/>
    </source>
</evidence>
<feature type="transmembrane region" description="Helical" evidence="8">
    <location>
        <begin position="200"/>
        <end position="218"/>
    </location>
</feature>
<evidence type="ECO:0000256" key="8">
    <source>
        <dbReference type="SAM" id="Phobius"/>
    </source>
</evidence>
<feature type="binding site" evidence="7">
    <location>
        <position position="146"/>
    </location>
    <ligand>
        <name>Mg(2+)</name>
        <dbReference type="ChEBI" id="CHEBI:18420"/>
    </ligand>
</feature>
<feature type="transmembrane region" description="Helical" evidence="8">
    <location>
        <begin position="160"/>
        <end position="188"/>
    </location>
</feature>
<evidence type="ECO:0000256" key="2">
    <source>
        <dbReference type="ARBA" id="ARBA00022475"/>
    </source>
</evidence>